<dbReference type="InterPro" id="IPR036640">
    <property type="entry name" value="ABC1_TM_sf"/>
</dbReference>
<dbReference type="PROSITE" id="PS50893">
    <property type="entry name" value="ABC_TRANSPORTER_2"/>
    <property type="match status" value="2"/>
</dbReference>
<feature type="transmembrane region" description="Helical" evidence="11">
    <location>
        <begin position="86"/>
        <end position="104"/>
    </location>
</feature>
<comment type="subcellular location">
    <subcellularLocation>
        <location evidence="1">Membrane</location>
        <topology evidence="1">Multi-pass membrane protein</topology>
    </subcellularLocation>
</comment>
<dbReference type="InterPro" id="IPR003593">
    <property type="entry name" value="AAA+_ATPase"/>
</dbReference>
<feature type="transmembrane region" description="Helical" evidence="11">
    <location>
        <begin position="308"/>
        <end position="334"/>
    </location>
</feature>
<evidence type="ECO:0000313" key="15">
    <source>
        <dbReference type="Proteomes" id="UP001445335"/>
    </source>
</evidence>
<feature type="transmembrane region" description="Helical" evidence="11">
    <location>
        <begin position="1058"/>
        <end position="1083"/>
    </location>
</feature>
<evidence type="ECO:0000256" key="6">
    <source>
        <dbReference type="ARBA" id="ARBA00022741"/>
    </source>
</evidence>
<dbReference type="InterPro" id="IPR044746">
    <property type="entry name" value="ABCC_6TM_D1"/>
</dbReference>
<dbReference type="EMBL" id="JALJOU010000072">
    <property type="protein sequence ID" value="KAK9825647.1"/>
    <property type="molecule type" value="Genomic_DNA"/>
</dbReference>
<dbReference type="InterPro" id="IPR050173">
    <property type="entry name" value="ABC_transporter_C-like"/>
</dbReference>
<proteinExistence type="inferred from homology"/>
<name>A0AAW1QX23_9CHLO</name>
<feature type="transmembrane region" description="Helical" evidence="11">
    <location>
        <begin position="448"/>
        <end position="467"/>
    </location>
</feature>
<dbReference type="SUPFAM" id="SSF52540">
    <property type="entry name" value="P-loop containing nucleoside triphosphate hydrolases"/>
    <property type="match status" value="2"/>
</dbReference>
<feature type="transmembrane region" description="Helical" evidence="11">
    <location>
        <begin position="45"/>
        <end position="65"/>
    </location>
</feature>
<dbReference type="InterPro" id="IPR011527">
    <property type="entry name" value="ABC1_TM_dom"/>
</dbReference>
<dbReference type="Pfam" id="PF00664">
    <property type="entry name" value="ABC_membrane"/>
    <property type="match status" value="2"/>
</dbReference>
<keyword evidence="7" id="KW-0067">ATP-binding</keyword>
<evidence type="ECO:0000256" key="1">
    <source>
        <dbReference type="ARBA" id="ARBA00004141"/>
    </source>
</evidence>
<feature type="compositionally biased region" description="Basic and acidic residues" evidence="10">
    <location>
        <begin position="857"/>
        <end position="866"/>
    </location>
</feature>
<feature type="transmembrane region" description="Helical" evidence="11">
    <location>
        <begin position="155"/>
        <end position="177"/>
    </location>
</feature>
<dbReference type="SUPFAM" id="SSF90123">
    <property type="entry name" value="ABC transporter transmembrane region"/>
    <property type="match status" value="2"/>
</dbReference>
<keyword evidence="3" id="KW-0813">Transport</keyword>
<dbReference type="PROSITE" id="PS50929">
    <property type="entry name" value="ABC_TM1F"/>
    <property type="match status" value="2"/>
</dbReference>
<keyword evidence="15" id="KW-1185">Reference proteome</keyword>
<feature type="transmembrane region" description="Helical" evidence="11">
    <location>
        <begin position="534"/>
        <end position="554"/>
    </location>
</feature>
<evidence type="ECO:0000256" key="2">
    <source>
        <dbReference type="ARBA" id="ARBA00009726"/>
    </source>
</evidence>
<dbReference type="CDD" id="cd03244">
    <property type="entry name" value="ABCC_MRP_domain2"/>
    <property type="match status" value="1"/>
</dbReference>
<dbReference type="Proteomes" id="UP001445335">
    <property type="component" value="Unassembled WGS sequence"/>
</dbReference>
<evidence type="ECO:0000259" key="12">
    <source>
        <dbReference type="PROSITE" id="PS50893"/>
    </source>
</evidence>
<feature type="transmembrane region" description="Helical" evidence="11">
    <location>
        <begin position="346"/>
        <end position="363"/>
    </location>
</feature>
<dbReference type="FunFam" id="3.40.50.300:FF:000163">
    <property type="entry name" value="Multidrug resistance-associated protein member 4"/>
    <property type="match status" value="1"/>
</dbReference>
<dbReference type="GO" id="GO:0016020">
    <property type="term" value="C:membrane"/>
    <property type="evidence" value="ECO:0007669"/>
    <property type="project" value="UniProtKB-SubCell"/>
</dbReference>
<keyword evidence="5" id="KW-0677">Repeat</keyword>
<evidence type="ECO:0000256" key="11">
    <source>
        <dbReference type="SAM" id="Phobius"/>
    </source>
</evidence>
<evidence type="ECO:0000256" key="3">
    <source>
        <dbReference type="ARBA" id="ARBA00022448"/>
    </source>
</evidence>
<dbReference type="GO" id="GO:0016887">
    <property type="term" value="F:ATP hydrolysis activity"/>
    <property type="evidence" value="ECO:0007669"/>
    <property type="project" value="InterPro"/>
</dbReference>
<evidence type="ECO:0000313" key="14">
    <source>
        <dbReference type="EMBL" id="KAK9825647.1"/>
    </source>
</evidence>
<dbReference type="InterPro" id="IPR027417">
    <property type="entry name" value="P-loop_NTPase"/>
</dbReference>
<accession>A0AAW1QX23</accession>
<feature type="transmembrane region" description="Helical" evidence="11">
    <location>
        <begin position="967"/>
        <end position="990"/>
    </location>
</feature>
<dbReference type="GO" id="GO:0140359">
    <property type="term" value="F:ABC-type transporter activity"/>
    <property type="evidence" value="ECO:0007669"/>
    <property type="project" value="InterPro"/>
</dbReference>
<feature type="domain" description="ABC transporter" evidence="12">
    <location>
        <begin position="1243"/>
        <end position="1477"/>
    </location>
</feature>
<dbReference type="Gene3D" id="3.40.50.300">
    <property type="entry name" value="P-loop containing nucleotide triphosphate hydrolases"/>
    <property type="match status" value="2"/>
</dbReference>
<keyword evidence="8 11" id="KW-1133">Transmembrane helix</keyword>
<dbReference type="Gene3D" id="1.20.1560.10">
    <property type="entry name" value="ABC transporter type 1, transmembrane domain"/>
    <property type="match status" value="2"/>
</dbReference>
<evidence type="ECO:0000256" key="5">
    <source>
        <dbReference type="ARBA" id="ARBA00022737"/>
    </source>
</evidence>
<dbReference type="FunFam" id="1.20.1560.10:FF:000013">
    <property type="entry name" value="ABC transporter C family member 2"/>
    <property type="match status" value="1"/>
</dbReference>
<comment type="caution">
    <text evidence="14">The sequence shown here is derived from an EMBL/GenBank/DDBJ whole genome shotgun (WGS) entry which is preliminary data.</text>
</comment>
<dbReference type="PROSITE" id="PS00211">
    <property type="entry name" value="ABC_TRANSPORTER_1"/>
    <property type="match status" value="2"/>
</dbReference>
<protein>
    <submittedName>
        <fullName evidence="14">Uncharacterized protein</fullName>
    </submittedName>
</protein>
<organism evidence="14 15">
    <name type="scientific">Elliptochloris bilobata</name>
    <dbReference type="NCBI Taxonomy" id="381761"/>
    <lineage>
        <taxon>Eukaryota</taxon>
        <taxon>Viridiplantae</taxon>
        <taxon>Chlorophyta</taxon>
        <taxon>core chlorophytes</taxon>
        <taxon>Trebouxiophyceae</taxon>
        <taxon>Trebouxiophyceae incertae sedis</taxon>
        <taxon>Elliptochloris clade</taxon>
        <taxon>Elliptochloris</taxon>
    </lineage>
</organism>
<keyword evidence="6" id="KW-0547">Nucleotide-binding</keyword>
<evidence type="ECO:0000259" key="13">
    <source>
        <dbReference type="PROSITE" id="PS50929"/>
    </source>
</evidence>
<feature type="compositionally biased region" description="Low complexity" evidence="10">
    <location>
        <begin position="867"/>
        <end position="876"/>
    </location>
</feature>
<feature type="domain" description="ABC transmembrane type-1" evidence="13">
    <location>
        <begin position="310"/>
        <end position="589"/>
    </location>
</feature>
<dbReference type="PANTHER" id="PTHR24223:SF456">
    <property type="entry name" value="MULTIDRUG RESISTANCE-ASSOCIATED PROTEIN LETHAL(2)03659"/>
    <property type="match status" value="1"/>
</dbReference>
<dbReference type="SMART" id="SM00382">
    <property type="entry name" value="AAA"/>
    <property type="match status" value="2"/>
</dbReference>
<feature type="transmembrane region" description="Helical" evidence="11">
    <location>
        <begin position="124"/>
        <end position="143"/>
    </location>
</feature>
<feature type="region of interest" description="Disordered" evidence="10">
    <location>
        <begin position="1604"/>
        <end position="1729"/>
    </location>
</feature>
<sequence>MEALGAWLWASTSPGKFIDSFCDPAFVTEDFKGALGAFTPCFIDIVVLGTAFVTAIVLCVLRIAFLRGANRFPKYRLLGVARAIKCSAIVAALGNLLIVAFQLNARIASDSSAFVTGTIAPFEWAEYGVSMVTWALFAAAFVVELNRYCPRRTWLLRFPVLFIFAGELAKARFVLLLTERRDYFFYLYVVGVAGQLWLTLLALLHYPDAQHLEPVPGSDEAAYEALNEEPGVCPEATANVFSLLTFAWVGPLMRLGYKRPLQFEDIWELPAGDKVENIMAKFEGHWEDEMQRRKPSLTRACWNTTKGLFLVAFPFKLVCDASQFVGPVFLNLLLNVVATGQSSARGYVYATIMLLGLELGTLADNQHFQRTMRAGYQLRALLVHAVFRKVLYLAPTVRGEFSSGRVFNLVTSDAETLQMLCQNIMGLYSSPLRIVVAMALLYSQLGPASLVALGTLILFMPIQAWMVRVSARLQKEALAFTDERAKLEGELVAGIEVVKCNAWEWSFWDRVQAVREQELSTLWKAFVLQALNSFTLNAIPVLVPVATFAMYLLLGHTLTASAAFTSLSLFTVLRLPLFQLPQLITQLVNARVAMVRLQEFLAAPQELPAPMLPPAQQGETAVRLAGEFTWDEGAAASLVDIDLAIPAGWLVAVVGQTGSGKSSLLGAALGLMKQVQGPAVEVHGKVAYVPQAAFIYNATVRENILFGLPYEEQRYQRALHAASLGPDLLLLTAGDLTELGDRGVNVSGGQKQRISLARATYANADVILLDDPLSALDARVAREVFNSCLMGELASKTRVLVTNQLQFVSAADKVIFMGGGQIAEVGTYAELVAAGKQFTQLMSQAEEGQDSKEDDDGGKPGPEETARGAGATAKAAAEQREAPPPKAKAGDPAAGGTLTEKEGRSTGRISLHVLGVYIRSMGGSFRFSVLMVMFALVEAGRVCATVWLSTWTDTADNPEGAPHPAIWYLAIYAAISGVQVVFQVLSQFLLKALSIASARFMHNKMLRQLLRAPMAFFHTTPLGRIINRLTKDTVDVDKNLADFAAFFLRSLLQLVSTIVLIGVVVPFALPALLPILLLFYFLYQYFQASVREVKRLDSISRSPVYSSLGEALAGLPTIRAYRAEQRLARRNAALVDTSVVMSLVNMSMNRWLSVRLETLGTLAAFAAAVLTVEQRGAASTFGLVLSYALTITQLTSITVRLASIAENSFNAVERIDEFCELPQEAPAKILGAKPDGWPMRGKVEFQDVKMRYRPGLPLVLHGLSVTVEPGARCGVVGRTGAGKSSLINTLFRLQELDSGAIVIDGVNIAKMGVEQLRSNMAIIPQVPVLFTGTLRFNLTPFGEHSDAECWAALRRAHLAAAAEASPLGLDLVLREGGAPLSAGQKQLVALARALLRHAKILVLDEATANVDVETDALIQKTVRDEFVDCTLISIAHRLHTVIDADAVLVMDRGRAAEYGPPAQLLANPDGVFAGMVGETGEATARFLRSVAAGEVDARDSLARAAAVGLKRMQTPPSPLPPQPVHVSQQLMDKAQRAADMLSGALSLLGEDVDSVQARERLGLPPGDGAFGEEEPGAVVQRAMQQALALVSDVHTLAAQVRSRCGGGGGNGSANGAITPRGSRGTPPRLPVVMSGQQLAEQDGDAPNGADTRLRLPGGGTYSRAASLPSDINGPPGGRRWSVDAAADSHGDASRRGMRLRGLRLTQGGSPGYQRLADEDPQLRNDPAAQ</sequence>
<comment type="similarity">
    <text evidence="2">Belongs to the ABC transporter superfamily. ABCC family. Conjugate transporter (TC 3.A.1.208) subfamily.</text>
</comment>
<dbReference type="PANTHER" id="PTHR24223">
    <property type="entry name" value="ATP-BINDING CASSETTE SUB-FAMILY C"/>
    <property type="match status" value="1"/>
</dbReference>
<feature type="domain" description="ABC transmembrane type-1" evidence="13">
    <location>
        <begin position="929"/>
        <end position="1207"/>
    </location>
</feature>
<evidence type="ECO:0000256" key="7">
    <source>
        <dbReference type="ARBA" id="ARBA00022840"/>
    </source>
</evidence>
<feature type="domain" description="ABC transporter" evidence="12">
    <location>
        <begin position="622"/>
        <end position="844"/>
    </location>
</feature>
<dbReference type="InterPro" id="IPR003439">
    <property type="entry name" value="ABC_transporter-like_ATP-bd"/>
</dbReference>
<evidence type="ECO:0000256" key="4">
    <source>
        <dbReference type="ARBA" id="ARBA00022692"/>
    </source>
</evidence>
<gene>
    <name evidence="14" type="ORF">WJX81_004595</name>
</gene>
<feature type="transmembrane region" description="Helical" evidence="11">
    <location>
        <begin position="183"/>
        <end position="204"/>
    </location>
</feature>
<keyword evidence="4 11" id="KW-0812">Transmembrane</keyword>
<dbReference type="CDD" id="cd03250">
    <property type="entry name" value="ABCC_MRP_domain1"/>
    <property type="match status" value="1"/>
</dbReference>
<evidence type="ECO:0000256" key="8">
    <source>
        <dbReference type="ARBA" id="ARBA00022989"/>
    </source>
</evidence>
<dbReference type="InterPro" id="IPR017871">
    <property type="entry name" value="ABC_transporter-like_CS"/>
</dbReference>
<dbReference type="FunFam" id="3.40.50.300:FF:000997">
    <property type="entry name" value="Multidrug resistance-associated protein 1"/>
    <property type="match status" value="1"/>
</dbReference>
<evidence type="ECO:0000256" key="10">
    <source>
        <dbReference type="SAM" id="MobiDB-lite"/>
    </source>
</evidence>
<reference evidence="14 15" key="1">
    <citation type="journal article" date="2024" name="Nat. Commun.">
        <title>Phylogenomics reveals the evolutionary origins of lichenization in chlorophyte algae.</title>
        <authorList>
            <person name="Puginier C."/>
            <person name="Libourel C."/>
            <person name="Otte J."/>
            <person name="Skaloud P."/>
            <person name="Haon M."/>
            <person name="Grisel S."/>
            <person name="Petersen M."/>
            <person name="Berrin J.G."/>
            <person name="Delaux P.M."/>
            <person name="Dal Grande F."/>
            <person name="Keller J."/>
        </authorList>
    </citation>
    <scope>NUCLEOTIDE SEQUENCE [LARGE SCALE GENOMIC DNA]</scope>
    <source>
        <strain evidence="14 15">SAG 245.80</strain>
    </source>
</reference>
<feature type="transmembrane region" description="Helical" evidence="11">
    <location>
        <begin position="927"/>
        <end position="947"/>
    </location>
</feature>
<feature type="region of interest" description="Disordered" evidence="10">
    <location>
        <begin position="843"/>
        <end position="903"/>
    </location>
</feature>
<dbReference type="GO" id="GO:0005524">
    <property type="term" value="F:ATP binding"/>
    <property type="evidence" value="ECO:0007669"/>
    <property type="project" value="UniProtKB-KW"/>
</dbReference>
<dbReference type="FunFam" id="1.20.1560.10:FF:000082">
    <property type="entry name" value="ABC transporter, multidrug resistance associated protein"/>
    <property type="match status" value="1"/>
</dbReference>
<evidence type="ECO:0000256" key="9">
    <source>
        <dbReference type="ARBA" id="ARBA00023136"/>
    </source>
</evidence>
<keyword evidence="9 11" id="KW-0472">Membrane</keyword>
<dbReference type="Pfam" id="PF00005">
    <property type="entry name" value="ABC_tran"/>
    <property type="match status" value="2"/>
</dbReference>
<dbReference type="CDD" id="cd18579">
    <property type="entry name" value="ABC_6TM_ABCC_D1"/>
    <property type="match status" value="1"/>
</dbReference>